<keyword evidence="1 3" id="KW-0808">Transferase</keyword>
<comment type="catalytic activity">
    <reaction evidence="3">
        <text>2-C-methyl-D-erythritol 4-phosphate + CTP + H(+) = 4-CDP-2-C-methyl-D-erythritol + diphosphate</text>
        <dbReference type="Rhea" id="RHEA:13429"/>
        <dbReference type="ChEBI" id="CHEBI:15378"/>
        <dbReference type="ChEBI" id="CHEBI:33019"/>
        <dbReference type="ChEBI" id="CHEBI:37563"/>
        <dbReference type="ChEBI" id="CHEBI:57823"/>
        <dbReference type="ChEBI" id="CHEBI:58262"/>
        <dbReference type="EC" id="2.7.7.60"/>
    </reaction>
</comment>
<reference evidence="4 5" key="1">
    <citation type="submission" date="2015-09" db="EMBL/GenBank/DDBJ databases">
        <authorList>
            <consortium name="Pathogen Informatics"/>
        </authorList>
    </citation>
    <scope>NUCLEOTIDE SEQUENCE [LARGE SCALE GENOMIC DNA]</scope>
    <source>
        <strain evidence="4 5">2789STDY5834855</strain>
    </source>
</reference>
<dbReference type="Gene3D" id="3.90.550.10">
    <property type="entry name" value="Spore Coat Polysaccharide Biosynthesis Protein SpsA, Chain A"/>
    <property type="match status" value="1"/>
</dbReference>
<dbReference type="Pfam" id="PF01128">
    <property type="entry name" value="IspD"/>
    <property type="match status" value="1"/>
</dbReference>
<evidence type="ECO:0000313" key="5">
    <source>
        <dbReference type="Proteomes" id="UP000095558"/>
    </source>
</evidence>
<dbReference type="EMBL" id="CYZV01000027">
    <property type="protein sequence ID" value="CUO49091.1"/>
    <property type="molecule type" value="Genomic_DNA"/>
</dbReference>
<dbReference type="Proteomes" id="UP000095558">
    <property type="component" value="Unassembled WGS sequence"/>
</dbReference>
<keyword evidence="3" id="KW-0414">Isoprene biosynthesis</keyword>
<proteinExistence type="inferred from homology"/>
<comment type="similarity">
    <text evidence="3">Belongs to the IspD/TarI cytidylyltransferase family. IspD subfamily.</text>
</comment>
<feature type="site" description="Positions MEP for the nucleophilic attack" evidence="3">
    <location>
        <position position="213"/>
    </location>
</feature>
<dbReference type="HAMAP" id="MF_00108">
    <property type="entry name" value="IspD"/>
    <property type="match status" value="1"/>
</dbReference>
<sequence length="235" mass="26354">MNIAIILAGGSGTRMGSDIPKQFIDIYGKPMIIHTLESFDVNPEIDKIMVVCKSEWQEDLKIWIRKFGLNKVRGIVNGGDTRQESVYNAIRALDGECTEDDILVIHDSARPLISQRIINENISGAKEHGAVDTVIPSADTIVKSINNETIDTIPKRSELYLGQTPQSFRYKLIKEAHEVSIERQTQDATDDCQLVLALNKDVYLVNGDKLNFKITTFEDLLLLKSVIKISKIEVI</sequence>
<dbReference type="PANTHER" id="PTHR32125:SF8">
    <property type="entry name" value="RIBITOL-5-PHOSPHATE CYTIDYLYLTRANSFERASE"/>
    <property type="match status" value="1"/>
</dbReference>
<gene>
    <name evidence="4" type="primary">ispD_1</name>
    <name evidence="3" type="synonym">ispD</name>
    <name evidence="4" type="ORF">ERS852470_02495</name>
</gene>
<dbReference type="RefSeq" id="WP_042400833.1">
    <property type="nucleotide sequence ID" value="NZ_CYZV01000027.1"/>
</dbReference>
<dbReference type="CDD" id="cd02516">
    <property type="entry name" value="CDP-ME_synthetase"/>
    <property type="match status" value="1"/>
</dbReference>
<evidence type="ECO:0000313" key="4">
    <source>
        <dbReference type="EMBL" id="CUO49091.1"/>
    </source>
</evidence>
<dbReference type="EC" id="2.7.7.60" evidence="3"/>
<dbReference type="OrthoDB" id="9806837at2"/>
<dbReference type="NCBIfam" id="NF001183">
    <property type="entry name" value="PRK00155.1-3"/>
    <property type="match status" value="1"/>
</dbReference>
<accession>A0A174FH96</accession>
<evidence type="ECO:0000256" key="1">
    <source>
        <dbReference type="ARBA" id="ARBA00022679"/>
    </source>
</evidence>
<dbReference type="GO" id="GO:0050518">
    <property type="term" value="F:2-C-methyl-D-erythritol 4-phosphate cytidylyltransferase activity"/>
    <property type="evidence" value="ECO:0007669"/>
    <property type="project" value="UniProtKB-UniRule"/>
</dbReference>
<feature type="site" description="Positions MEP for the nucleophilic attack" evidence="3">
    <location>
        <position position="156"/>
    </location>
</feature>
<evidence type="ECO:0000256" key="2">
    <source>
        <dbReference type="ARBA" id="ARBA00022695"/>
    </source>
</evidence>
<dbReference type="InterPro" id="IPR029044">
    <property type="entry name" value="Nucleotide-diphossugar_trans"/>
</dbReference>
<feature type="site" description="Transition state stabilizer" evidence="3">
    <location>
        <position position="14"/>
    </location>
</feature>
<feature type="site" description="Transition state stabilizer" evidence="3">
    <location>
        <position position="21"/>
    </location>
</feature>
<dbReference type="SUPFAM" id="SSF53448">
    <property type="entry name" value="Nucleotide-diphospho-sugar transferases"/>
    <property type="match status" value="1"/>
</dbReference>
<protein>
    <recommendedName>
        <fullName evidence="3">2-C-methyl-D-erythritol 4-phosphate cytidylyltransferase</fullName>
        <ecNumber evidence="3">2.7.7.60</ecNumber>
    </recommendedName>
    <alternativeName>
        <fullName evidence="3">4-diphosphocytidyl-2C-methyl-D-erythritol synthase</fullName>
    </alternativeName>
    <alternativeName>
        <fullName evidence="3">MEP cytidylyltransferase</fullName>
        <shortName evidence="3">MCT</shortName>
    </alternativeName>
</protein>
<dbReference type="InterPro" id="IPR034683">
    <property type="entry name" value="IspD/TarI"/>
</dbReference>
<dbReference type="AlphaFoldDB" id="A0A174FH96"/>
<keyword evidence="2 3" id="KW-0548">Nucleotidyltransferase</keyword>
<dbReference type="PANTHER" id="PTHR32125">
    <property type="entry name" value="2-C-METHYL-D-ERYTHRITOL 4-PHOSPHATE CYTIDYLYLTRANSFERASE, CHLOROPLASTIC"/>
    <property type="match status" value="1"/>
</dbReference>
<dbReference type="GeneID" id="83012805"/>
<dbReference type="GO" id="GO:0019288">
    <property type="term" value="P:isopentenyl diphosphate biosynthetic process, methylerythritol 4-phosphate pathway"/>
    <property type="evidence" value="ECO:0007669"/>
    <property type="project" value="UniProtKB-UniRule"/>
</dbReference>
<name>A0A174FH96_9CLOT</name>
<dbReference type="InterPro" id="IPR001228">
    <property type="entry name" value="IspD"/>
</dbReference>
<dbReference type="FunFam" id="3.90.550.10:FF:000003">
    <property type="entry name" value="2-C-methyl-D-erythritol 4-phosphate cytidylyltransferase"/>
    <property type="match status" value="1"/>
</dbReference>
<organism evidence="4 5">
    <name type="scientific">Clostridium disporicum</name>
    <dbReference type="NCBI Taxonomy" id="84024"/>
    <lineage>
        <taxon>Bacteria</taxon>
        <taxon>Bacillati</taxon>
        <taxon>Bacillota</taxon>
        <taxon>Clostridia</taxon>
        <taxon>Eubacteriales</taxon>
        <taxon>Clostridiaceae</taxon>
        <taxon>Clostridium</taxon>
    </lineage>
</organism>
<dbReference type="NCBIfam" id="TIGR00453">
    <property type="entry name" value="ispD"/>
    <property type="match status" value="1"/>
</dbReference>
<dbReference type="InterPro" id="IPR050088">
    <property type="entry name" value="IspD/TarI_cytidylyltransf_bact"/>
</dbReference>
<dbReference type="UniPathway" id="UPA00056">
    <property type="reaction ID" value="UER00093"/>
</dbReference>
<comment type="pathway">
    <text evidence="3">Isoprenoid biosynthesis; isopentenyl diphosphate biosynthesis via DXP pathway; isopentenyl diphosphate from 1-deoxy-D-xylulose 5-phosphate: step 2/6.</text>
</comment>
<comment type="function">
    <text evidence="3">Catalyzes the formation of 4-diphosphocytidyl-2-C-methyl-D-erythritol from CTP and 2-C-methyl-D-erythritol 4-phosphate (MEP).</text>
</comment>
<evidence type="ECO:0000256" key="3">
    <source>
        <dbReference type="HAMAP-Rule" id="MF_00108"/>
    </source>
</evidence>